<keyword evidence="3 5" id="KW-1133">Transmembrane helix</keyword>
<dbReference type="InterPro" id="IPR012451">
    <property type="entry name" value="DUF1656"/>
</dbReference>
<dbReference type="AlphaFoldDB" id="A0A3G2T774"/>
<protein>
    <submittedName>
        <fullName evidence="6">DUF1656 domain-containing protein</fullName>
    </submittedName>
</protein>
<name>A0A3G2T774_9GAMM</name>
<feature type="transmembrane region" description="Helical" evidence="5">
    <location>
        <begin position="6"/>
        <end position="28"/>
    </location>
</feature>
<evidence type="ECO:0000256" key="3">
    <source>
        <dbReference type="ARBA" id="ARBA00022989"/>
    </source>
</evidence>
<evidence type="ECO:0000313" key="7">
    <source>
        <dbReference type="Proteomes" id="UP000279962"/>
    </source>
</evidence>
<sequence length="68" mass="7876">MGELNIYGIYVPIFLIQAVIAFVIWKFVCIGTDRLIEKDLIALPGIFNISLYLIILWILHWLVIQITT</sequence>
<keyword evidence="2 5" id="KW-0812">Transmembrane</keyword>
<feature type="transmembrane region" description="Helical" evidence="5">
    <location>
        <begin position="40"/>
        <end position="64"/>
    </location>
</feature>
<reference evidence="6 7" key="1">
    <citation type="submission" date="2018-10" db="EMBL/GenBank/DDBJ databases">
        <title>The complete genome of Acinetobacter wuhouensis strain WCHAW010062.</title>
        <authorList>
            <person name="Hu Y."/>
            <person name="Long H."/>
            <person name="Feng Y."/>
            <person name="Zong Z."/>
        </authorList>
    </citation>
    <scope>NUCLEOTIDE SEQUENCE [LARGE SCALE GENOMIC DNA]</scope>
    <source>
        <strain evidence="6 7">WCHAW010062</strain>
    </source>
</reference>
<dbReference type="Proteomes" id="UP000279962">
    <property type="component" value="Chromosome"/>
</dbReference>
<evidence type="ECO:0000313" key="6">
    <source>
        <dbReference type="EMBL" id="AYO55852.1"/>
    </source>
</evidence>
<accession>A0A3G2T774</accession>
<evidence type="ECO:0000256" key="5">
    <source>
        <dbReference type="SAM" id="Phobius"/>
    </source>
</evidence>
<evidence type="ECO:0000256" key="2">
    <source>
        <dbReference type="ARBA" id="ARBA00022692"/>
    </source>
</evidence>
<gene>
    <name evidence="6" type="ORF">CDG68_20395</name>
</gene>
<evidence type="ECO:0000256" key="4">
    <source>
        <dbReference type="ARBA" id="ARBA00023136"/>
    </source>
</evidence>
<evidence type="ECO:0000256" key="1">
    <source>
        <dbReference type="ARBA" id="ARBA00022475"/>
    </source>
</evidence>
<dbReference type="Pfam" id="PF07869">
    <property type="entry name" value="DUF1656"/>
    <property type="match status" value="1"/>
</dbReference>
<keyword evidence="1" id="KW-1003">Cell membrane</keyword>
<dbReference type="RefSeq" id="WP_087552269.1">
    <property type="nucleotide sequence ID" value="NZ_CP033133.1"/>
</dbReference>
<dbReference type="EMBL" id="CP033133">
    <property type="protein sequence ID" value="AYO55852.1"/>
    <property type="molecule type" value="Genomic_DNA"/>
</dbReference>
<proteinExistence type="predicted"/>
<organism evidence="6 7">
    <name type="scientific">Acinetobacter wuhouensis</name>
    <dbReference type="NCBI Taxonomy" id="1879050"/>
    <lineage>
        <taxon>Bacteria</taxon>
        <taxon>Pseudomonadati</taxon>
        <taxon>Pseudomonadota</taxon>
        <taxon>Gammaproteobacteria</taxon>
        <taxon>Moraxellales</taxon>
        <taxon>Moraxellaceae</taxon>
        <taxon>Acinetobacter</taxon>
    </lineage>
</organism>
<keyword evidence="4 5" id="KW-0472">Membrane</keyword>